<keyword evidence="2" id="KW-0496">Mitochondrion</keyword>
<accession>A0A117NHZ9</accession>
<geneLocation type="mitochondrion" evidence="2"/>
<reference evidence="2" key="1">
    <citation type="journal article" date="2015" name="Genome Biol. Evol.">
        <title>Organellar Genomes of White Spruce (Picea glauca): Assembly and Annotation.</title>
        <authorList>
            <person name="Jackman S.D."/>
            <person name="Warren R.L."/>
            <person name="Gibb E.A."/>
            <person name="Vandervalk B.P."/>
            <person name="Mohamadi H."/>
            <person name="Chu J."/>
            <person name="Raymond A."/>
            <person name="Pleasance S."/>
            <person name="Coope R."/>
            <person name="Wildung M.R."/>
            <person name="Ritland C.E."/>
            <person name="Bousquet J."/>
            <person name="Jones S.J."/>
            <person name="Bohlmann J."/>
            <person name="Birol I."/>
        </authorList>
    </citation>
    <scope>NUCLEOTIDE SEQUENCE [LARGE SCALE GENOMIC DNA]</scope>
    <source>
        <tissue evidence="2">Flushing bud</tissue>
    </source>
</reference>
<dbReference type="EMBL" id="LKAM01000003">
    <property type="protein sequence ID" value="KUM49177.1"/>
    <property type="molecule type" value="Genomic_DNA"/>
</dbReference>
<name>A0A117NHZ9_PICGL</name>
<keyword evidence="1" id="KW-0472">Membrane</keyword>
<keyword evidence="1" id="KW-0812">Transmembrane</keyword>
<evidence type="ECO:0000256" key="1">
    <source>
        <dbReference type="SAM" id="Phobius"/>
    </source>
</evidence>
<dbReference type="AlphaFoldDB" id="A0A117NHZ9"/>
<gene>
    <name evidence="2" type="ORF">ABT39_MTgene3726</name>
</gene>
<organism evidence="2">
    <name type="scientific">Picea glauca</name>
    <name type="common">White spruce</name>
    <name type="synonym">Pinus glauca</name>
    <dbReference type="NCBI Taxonomy" id="3330"/>
    <lineage>
        <taxon>Eukaryota</taxon>
        <taxon>Viridiplantae</taxon>
        <taxon>Streptophyta</taxon>
        <taxon>Embryophyta</taxon>
        <taxon>Tracheophyta</taxon>
        <taxon>Spermatophyta</taxon>
        <taxon>Pinopsida</taxon>
        <taxon>Pinidae</taxon>
        <taxon>Conifers I</taxon>
        <taxon>Pinales</taxon>
        <taxon>Pinaceae</taxon>
        <taxon>Picea</taxon>
    </lineage>
</organism>
<keyword evidence="1" id="KW-1133">Transmembrane helix</keyword>
<evidence type="ECO:0000313" key="2">
    <source>
        <dbReference type="EMBL" id="KUM49177.1"/>
    </source>
</evidence>
<sequence length="75" mass="8771">MAMTKVISYMSTRRASGAFYADIICFLYRILKLLVAFLKPLWFSNRIWFPVTVSKLIPNSFLNCFSKTARLTLFH</sequence>
<protein>
    <submittedName>
        <fullName evidence="2">Uncharacterized protein</fullName>
    </submittedName>
</protein>
<comment type="caution">
    <text evidence="2">The sequence shown here is derived from an EMBL/GenBank/DDBJ whole genome shotgun (WGS) entry which is preliminary data.</text>
</comment>
<proteinExistence type="predicted"/>
<feature type="transmembrane region" description="Helical" evidence="1">
    <location>
        <begin position="18"/>
        <end position="38"/>
    </location>
</feature>